<dbReference type="RefSeq" id="WP_243325449.1">
    <property type="nucleotide sequence ID" value="NZ_JAKZMM010000026.1"/>
</dbReference>
<comment type="caution">
    <text evidence="1">The sequence shown here is derived from an EMBL/GenBank/DDBJ whole genome shotgun (WGS) entry which is preliminary data.</text>
</comment>
<evidence type="ECO:0000313" key="1">
    <source>
        <dbReference type="EMBL" id="MCJ2381119.1"/>
    </source>
</evidence>
<protein>
    <recommendedName>
        <fullName evidence="3">Transposase</fullName>
    </recommendedName>
</protein>
<dbReference type="Proteomes" id="UP001165444">
    <property type="component" value="Unassembled WGS sequence"/>
</dbReference>
<keyword evidence="2" id="KW-1185">Reference proteome</keyword>
<name>A0ABT0C276_9BACT</name>
<reference evidence="1 2" key="1">
    <citation type="submission" date="2022-03" db="EMBL/GenBank/DDBJ databases">
        <title>Parabacteroides sp. nov. isolated from swine feces.</title>
        <authorList>
            <person name="Bak J.E."/>
        </authorList>
    </citation>
    <scope>NUCLEOTIDE SEQUENCE [LARGE SCALE GENOMIC DNA]</scope>
    <source>
        <strain evidence="1 2">AGMB00274</strain>
    </source>
</reference>
<evidence type="ECO:0000313" key="2">
    <source>
        <dbReference type="Proteomes" id="UP001165444"/>
    </source>
</evidence>
<organism evidence="1 2">
    <name type="scientific">Parabacteroides faecalis</name>
    <dbReference type="NCBI Taxonomy" id="2924040"/>
    <lineage>
        <taxon>Bacteria</taxon>
        <taxon>Pseudomonadati</taxon>
        <taxon>Bacteroidota</taxon>
        <taxon>Bacteroidia</taxon>
        <taxon>Bacteroidales</taxon>
        <taxon>Tannerellaceae</taxon>
        <taxon>Parabacteroides</taxon>
    </lineage>
</organism>
<gene>
    <name evidence="1" type="ORF">MUN53_10915</name>
</gene>
<proteinExistence type="predicted"/>
<dbReference type="EMBL" id="JAKZMM010000026">
    <property type="protein sequence ID" value="MCJ2381119.1"/>
    <property type="molecule type" value="Genomic_DNA"/>
</dbReference>
<accession>A0ABT0C276</accession>
<evidence type="ECO:0008006" key="3">
    <source>
        <dbReference type="Google" id="ProtNLM"/>
    </source>
</evidence>
<sequence length="48" mass="5589">MKKKTEQKVQSVFRRVLDDKQAIRECIQKGEDIKQVAKDRGIKFATPV</sequence>